<dbReference type="InterPro" id="IPR027417">
    <property type="entry name" value="P-loop_NTPase"/>
</dbReference>
<name>A0A2P4UNW8_9ACTN</name>
<comment type="caution">
    <text evidence="1">The sequence shown here is derived from an EMBL/GenBank/DDBJ whole genome shotgun (WGS) entry which is preliminary data.</text>
</comment>
<dbReference type="Proteomes" id="UP000242367">
    <property type="component" value="Unassembled WGS sequence"/>
</dbReference>
<dbReference type="EMBL" id="MTBP01000001">
    <property type="protein sequence ID" value="POM26745.1"/>
    <property type="molecule type" value="Genomic_DNA"/>
</dbReference>
<keyword evidence="2" id="KW-1185">Reference proteome</keyword>
<accession>A0A2P4UNW8</accession>
<reference evidence="1 2" key="1">
    <citation type="journal article" date="2017" name="Chemistry">
        <title>Isolation, Biosynthesis and Chemical Modifications of Rubterolones A-F: Rare Tropolone Alkaloids from Actinomadura sp. 5-2.</title>
        <authorList>
            <person name="Guo H."/>
            <person name="Benndorf R."/>
            <person name="Leichnitz D."/>
            <person name="Klassen J.L."/>
            <person name="Vollmers J."/>
            <person name="Gorls H."/>
            <person name="Steinacker M."/>
            <person name="Weigel C."/>
            <person name="Dahse H.M."/>
            <person name="Kaster A.K."/>
            <person name="de Beer Z.W."/>
            <person name="Poulsen M."/>
            <person name="Beemelmanns C."/>
        </authorList>
    </citation>
    <scope>NUCLEOTIDE SEQUENCE [LARGE SCALE GENOMIC DNA]</scope>
    <source>
        <strain evidence="1 2">5-2</strain>
    </source>
</reference>
<dbReference type="SUPFAM" id="SSF52540">
    <property type="entry name" value="P-loop containing nucleoside triphosphate hydrolases"/>
    <property type="match status" value="1"/>
</dbReference>
<proteinExistence type="predicted"/>
<evidence type="ECO:0000313" key="2">
    <source>
        <dbReference type="Proteomes" id="UP000242367"/>
    </source>
</evidence>
<dbReference type="Gene3D" id="3.40.50.300">
    <property type="entry name" value="P-loop containing nucleotide triphosphate hydrolases"/>
    <property type="match status" value="1"/>
</dbReference>
<sequence>MVTAVGGLAGVGKTELAVQAARTALRRGWFSGGVLFADLFGYDNDRRRDPGQVLEGMLGALGVPGEHIPAHAQDRSRLFRSVLAEFAARGRRILVVADNANTVHQAELLLPTDGSNAAIITSRHTLAMLNARLLDLNVLDPDAEYEDAFHRSAADTGLASENQAI</sequence>
<organism evidence="1 2">
    <name type="scientific">Actinomadura rubteroloni</name>
    <dbReference type="NCBI Taxonomy" id="1926885"/>
    <lineage>
        <taxon>Bacteria</taxon>
        <taxon>Bacillati</taxon>
        <taxon>Actinomycetota</taxon>
        <taxon>Actinomycetes</taxon>
        <taxon>Streptosporangiales</taxon>
        <taxon>Thermomonosporaceae</taxon>
        <taxon>Actinomadura</taxon>
    </lineage>
</organism>
<protein>
    <submittedName>
        <fullName evidence="1">Regulatory protein AfsR</fullName>
    </submittedName>
</protein>
<evidence type="ECO:0000313" key="1">
    <source>
        <dbReference type="EMBL" id="POM26745.1"/>
    </source>
</evidence>
<gene>
    <name evidence="1" type="primary">afsR_1</name>
    <name evidence="1" type="ORF">BTM25_11510</name>
</gene>
<dbReference type="AlphaFoldDB" id="A0A2P4UNW8"/>